<organism evidence="1">
    <name type="scientific">gut metagenome</name>
    <dbReference type="NCBI Taxonomy" id="749906"/>
    <lineage>
        <taxon>unclassified sequences</taxon>
        <taxon>metagenomes</taxon>
        <taxon>organismal metagenomes</taxon>
    </lineage>
</organism>
<evidence type="ECO:0000313" key="1">
    <source>
        <dbReference type="EMBL" id="EJX01282.1"/>
    </source>
</evidence>
<sequence length="122" mass="14314">MIDKEDILERTGRGLAVFKHYINFPVRPGKNFRNPLYEDRIASCNIYYDRRAQVFKMKDFGNNEYSGDCFWFVGMLYGLDVKRDFVAIINRIVSDLNITIVHTGNNDMPARKKAVEKRIIMN</sequence>
<feature type="non-terminal residue" evidence="1">
    <location>
        <position position="122"/>
    </location>
</feature>
<gene>
    <name evidence="1" type="ORF">EVA_10610</name>
</gene>
<accession>J9G236</accession>
<dbReference type="EMBL" id="AMCI01003016">
    <property type="protein sequence ID" value="EJX01282.1"/>
    <property type="molecule type" value="Genomic_DNA"/>
</dbReference>
<dbReference type="AlphaFoldDB" id="J9G236"/>
<comment type="caution">
    <text evidence="1">The sequence shown here is derived from an EMBL/GenBank/DDBJ whole genome shotgun (WGS) entry which is preliminary data.</text>
</comment>
<reference evidence="1" key="1">
    <citation type="journal article" date="2012" name="PLoS ONE">
        <title>Gene sets for utilization of primary and secondary nutrition supplies in the distal gut of endangered iberian lynx.</title>
        <authorList>
            <person name="Alcaide M."/>
            <person name="Messina E."/>
            <person name="Richter M."/>
            <person name="Bargiela R."/>
            <person name="Peplies J."/>
            <person name="Huws S.A."/>
            <person name="Newbold C.J."/>
            <person name="Golyshin P.N."/>
            <person name="Simon M.A."/>
            <person name="Lopez G."/>
            <person name="Yakimov M.M."/>
            <person name="Ferrer M."/>
        </authorList>
    </citation>
    <scope>NUCLEOTIDE SEQUENCE</scope>
</reference>
<name>J9G236_9ZZZZ</name>
<proteinExistence type="predicted"/>
<protein>
    <submittedName>
        <fullName evidence="1">Toprim domain protein</fullName>
    </submittedName>
</protein>